<dbReference type="Gene3D" id="3.30.200.20">
    <property type="entry name" value="Phosphorylase Kinase, domain 1"/>
    <property type="match status" value="1"/>
</dbReference>
<dbReference type="InterPro" id="IPR017441">
    <property type="entry name" value="Protein_kinase_ATP_BS"/>
</dbReference>
<dbReference type="GO" id="GO:0071363">
    <property type="term" value="P:cellular response to growth factor stimulus"/>
    <property type="evidence" value="ECO:0007669"/>
    <property type="project" value="TreeGrafter"/>
</dbReference>
<evidence type="ECO:0000256" key="9">
    <source>
        <dbReference type="ARBA" id="ARBA00022777"/>
    </source>
</evidence>
<evidence type="ECO:0000256" key="11">
    <source>
        <dbReference type="ARBA" id="ARBA00022989"/>
    </source>
</evidence>
<evidence type="ECO:0000256" key="1">
    <source>
        <dbReference type="ARBA" id="ARBA00004479"/>
    </source>
</evidence>
<dbReference type="InterPro" id="IPR000333">
    <property type="entry name" value="TGFB_receptor"/>
</dbReference>
<dbReference type="SUPFAM" id="SSF56112">
    <property type="entry name" value="Protein kinase-like (PK-like)"/>
    <property type="match status" value="1"/>
</dbReference>
<evidence type="ECO:0000256" key="8">
    <source>
        <dbReference type="ARBA" id="ARBA00022741"/>
    </source>
</evidence>
<reference evidence="14 15" key="1">
    <citation type="journal article" date="2015" name="Parasit. Vectors">
        <title>Draft genome of the scabies mite.</title>
        <authorList>
            <person name="Rider S.D.Jr."/>
            <person name="Morgan M.S."/>
            <person name="Arlian L.G."/>
        </authorList>
    </citation>
    <scope>NUCLEOTIDE SEQUENCE [LARGE SCALE GENOMIC DNA]</scope>
    <source>
        <strain evidence="14">Arlian Lab</strain>
    </source>
</reference>
<evidence type="ECO:0000256" key="3">
    <source>
        <dbReference type="ARBA" id="ARBA00012401"/>
    </source>
</evidence>
<dbReference type="SMART" id="SM00467">
    <property type="entry name" value="GS"/>
    <property type="match status" value="1"/>
</dbReference>
<dbReference type="GO" id="GO:0070724">
    <property type="term" value="C:BMP receptor complex"/>
    <property type="evidence" value="ECO:0007669"/>
    <property type="project" value="TreeGrafter"/>
</dbReference>
<keyword evidence="5" id="KW-0808">Transferase</keyword>
<dbReference type="PROSITE" id="PS51256">
    <property type="entry name" value="GS"/>
    <property type="match status" value="1"/>
</dbReference>
<evidence type="ECO:0000256" key="5">
    <source>
        <dbReference type="ARBA" id="ARBA00022679"/>
    </source>
</evidence>
<dbReference type="PROSITE" id="PS00107">
    <property type="entry name" value="PROTEIN_KINASE_ATP"/>
    <property type="match status" value="1"/>
</dbReference>
<dbReference type="PANTHER" id="PTHR23255:SF72">
    <property type="entry name" value="RECEPTOR PROTEIN SERINE_THREONINE KINASE"/>
    <property type="match status" value="1"/>
</dbReference>
<dbReference type="Gene3D" id="1.10.510.10">
    <property type="entry name" value="Transferase(Phosphotransferase) domain 1"/>
    <property type="match status" value="1"/>
</dbReference>
<dbReference type="GO" id="GO:0005524">
    <property type="term" value="F:ATP binding"/>
    <property type="evidence" value="ECO:0007669"/>
    <property type="project" value="UniProtKB-UniRule"/>
</dbReference>
<evidence type="ECO:0000256" key="13">
    <source>
        <dbReference type="ARBA" id="ARBA00023170"/>
    </source>
</evidence>
<keyword evidence="9 14" id="KW-0418">Kinase</keyword>
<evidence type="ECO:0000313" key="14">
    <source>
        <dbReference type="EMBL" id="KPM04334.1"/>
    </source>
</evidence>
<sequence>MKPDANHLTAQFTCDNLKESYDESQTSGSGSGLTKMIERTFAKRISLIECVGKGRYGEVWKGIFNYEDVAVKIFFSRDEASFQREIEIYSNHLHKHRNILAFIGSDVTSKNSCTQLWLVTAYHEFGSLFDYLNAYTICVEDLFSIMISIVSGIEYLHGENFGTRKKCPIAHRDIKSKNILMKNRSVCCIADFGLAVTEQKTGKLNIAYNYRVGTKRYMAPEVLDGSFNDKSFDSYIKADIYSLSLVFWEIIRRFQSNDHRACQYEVPYQHKVPSDPSFDDMKKVVCFEQFRPEIPYEIQTNPLLSSTCKLIRETWSKNPSSRLNALRIKKTLISLNSTDQTLPLMPLSTSTAV</sequence>
<keyword evidence="8" id="KW-0547">Nucleotide-binding</keyword>
<dbReference type="InterPro" id="IPR000719">
    <property type="entry name" value="Prot_kinase_dom"/>
</dbReference>
<gene>
    <name evidence="14" type="ORF">QR98_0027770</name>
</gene>
<dbReference type="InterPro" id="IPR011009">
    <property type="entry name" value="Kinase-like_dom_sf"/>
</dbReference>
<evidence type="ECO:0000256" key="6">
    <source>
        <dbReference type="ARBA" id="ARBA00022692"/>
    </source>
</evidence>
<dbReference type="EMBL" id="JXLN01008337">
    <property type="protein sequence ID" value="KPM04334.1"/>
    <property type="molecule type" value="Genomic_DNA"/>
</dbReference>
<keyword evidence="11" id="KW-1133">Transmembrane helix</keyword>
<keyword evidence="7" id="KW-0732">Signal</keyword>
<keyword evidence="6" id="KW-0812">Transmembrane</keyword>
<dbReference type="PANTHER" id="PTHR23255">
    <property type="entry name" value="TRANSFORMING GROWTH FACTOR-BETA RECEPTOR TYPE I AND II"/>
    <property type="match status" value="1"/>
</dbReference>
<keyword evidence="10" id="KW-0067">ATP-binding</keyword>
<dbReference type="AlphaFoldDB" id="A0A132A061"/>
<dbReference type="Proteomes" id="UP000616769">
    <property type="component" value="Unassembled WGS sequence"/>
</dbReference>
<organism evidence="14 15">
    <name type="scientific">Sarcoptes scabiei</name>
    <name type="common">Itch mite</name>
    <name type="synonym">Acarus scabiei</name>
    <dbReference type="NCBI Taxonomy" id="52283"/>
    <lineage>
        <taxon>Eukaryota</taxon>
        <taxon>Metazoa</taxon>
        <taxon>Ecdysozoa</taxon>
        <taxon>Arthropoda</taxon>
        <taxon>Chelicerata</taxon>
        <taxon>Arachnida</taxon>
        <taxon>Acari</taxon>
        <taxon>Acariformes</taxon>
        <taxon>Sarcoptiformes</taxon>
        <taxon>Astigmata</taxon>
        <taxon>Psoroptidia</taxon>
        <taxon>Sarcoptoidea</taxon>
        <taxon>Sarcoptidae</taxon>
        <taxon>Sarcoptinae</taxon>
        <taxon>Sarcoptes</taxon>
    </lineage>
</organism>
<dbReference type="GO" id="GO:0004675">
    <property type="term" value="F:transmembrane receptor protein serine/threonine kinase activity"/>
    <property type="evidence" value="ECO:0007669"/>
    <property type="project" value="UniProtKB-EC"/>
</dbReference>
<evidence type="ECO:0000256" key="2">
    <source>
        <dbReference type="ARBA" id="ARBA00009605"/>
    </source>
</evidence>
<dbReference type="InterPro" id="IPR003605">
    <property type="entry name" value="GS_dom"/>
</dbReference>
<evidence type="ECO:0000256" key="7">
    <source>
        <dbReference type="ARBA" id="ARBA00022729"/>
    </source>
</evidence>
<dbReference type="OrthoDB" id="69842at2759"/>
<dbReference type="SMART" id="SM00220">
    <property type="entry name" value="S_TKc"/>
    <property type="match status" value="1"/>
</dbReference>
<name>A0A132A061_SARSC</name>
<dbReference type="PIRSF" id="PIRSF000654">
    <property type="entry name" value="Integrin-linked_kinase"/>
    <property type="match status" value="1"/>
</dbReference>
<evidence type="ECO:0000313" key="15">
    <source>
        <dbReference type="Proteomes" id="UP000616769"/>
    </source>
</evidence>
<comment type="similarity">
    <text evidence="2">Belongs to the protein kinase superfamily. TKL Ser/Thr protein kinase family. TGFB receptor subfamily.</text>
</comment>
<keyword evidence="12" id="KW-0472">Membrane</keyword>
<proteinExistence type="inferred from homology"/>
<evidence type="ECO:0000256" key="4">
    <source>
        <dbReference type="ARBA" id="ARBA00022527"/>
    </source>
</evidence>
<comment type="caution">
    <text evidence="14">The sequence shown here is derived from an EMBL/GenBank/DDBJ whole genome shotgun (WGS) entry which is preliminary data.</text>
</comment>
<dbReference type="Pfam" id="PF00069">
    <property type="entry name" value="Pkinase"/>
    <property type="match status" value="1"/>
</dbReference>
<dbReference type="EC" id="2.7.11.30" evidence="3"/>
<evidence type="ECO:0000256" key="10">
    <source>
        <dbReference type="ARBA" id="ARBA00022840"/>
    </source>
</evidence>
<dbReference type="FunFam" id="1.10.510.10:FF:000304">
    <property type="entry name" value="Receptor protein serine/threonine kinase"/>
    <property type="match status" value="1"/>
</dbReference>
<dbReference type="PROSITE" id="PS00108">
    <property type="entry name" value="PROTEIN_KINASE_ST"/>
    <property type="match status" value="1"/>
</dbReference>
<dbReference type="VEuPathDB" id="VectorBase:SSCA007281"/>
<dbReference type="InterPro" id="IPR008271">
    <property type="entry name" value="Ser/Thr_kinase_AS"/>
</dbReference>
<accession>A0A132A061</accession>
<evidence type="ECO:0000256" key="12">
    <source>
        <dbReference type="ARBA" id="ARBA00023136"/>
    </source>
</evidence>
<keyword evidence="13" id="KW-0675">Receptor</keyword>
<comment type="subcellular location">
    <subcellularLocation>
        <location evidence="1">Membrane</location>
        <topology evidence="1">Single-pass type I membrane protein</topology>
    </subcellularLocation>
</comment>
<protein>
    <recommendedName>
        <fullName evidence="3">receptor protein serine/threonine kinase</fullName>
        <ecNumber evidence="3">2.7.11.30</ecNumber>
    </recommendedName>
</protein>
<dbReference type="PROSITE" id="PS50011">
    <property type="entry name" value="PROTEIN_KINASE_DOM"/>
    <property type="match status" value="1"/>
</dbReference>
<keyword evidence="4" id="KW-0723">Serine/threonine-protein kinase</keyword>